<protein>
    <submittedName>
        <fullName evidence="1">Uncharacterized protein</fullName>
    </submittedName>
</protein>
<dbReference type="HOGENOM" id="CLU_1974162_0_0_1"/>
<dbReference type="Proteomes" id="UP000008022">
    <property type="component" value="Unassembled WGS sequence"/>
</dbReference>
<sequence length="127" mass="14537">MLGLSILRLSTYLLYLFMFAGRKSRKSWKLLPLYILGWCSSTSSSAQWTSSSIERPWMLAIEILDSFGLRTARWTRDLSWPLLNTSRWSPTWTWRAPGIAGTDVQASSSWCITSSPGELCNRMVRKP</sequence>
<name>A0A0E0PFD4_ORYRU</name>
<dbReference type="AlphaFoldDB" id="A0A0E0PFD4"/>
<proteinExistence type="predicted"/>
<dbReference type="Gramene" id="ORUFI04G30470.3">
    <property type="protein sequence ID" value="ORUFI04G30470.3"/>
    <property type="gene ID" value="ORUFI04G30470"/>
</dbReference>
<dbReference type="EnsemblPlants" id="ORUFI04G30470.3">
    <property type="protein sequence ID" value="ORUFI04G30470.3"/>
    <property type="gene ID" value="ORUFI04G30470"/>
</dbReference>
<organism evidence="1 2">
    <name type="scientific">Oryza rufipogon</name>
    <name type="common">Brownbeard rice</name>
    <name type="synonym">Asian wild rice</name>
    <dbReference type="NCBI Taxonomy" id="4529"/>
    <lineage>
        <taxon>Eukaryota</taxon>
        <taxon>Viridiplantae</taxon>
        <taxon>Streptophyta</taxon>
        <taxon>Embryophyta</taxon>
        <taxon>Tracheophyta</taxon>
        <taxon>Spermatophyta</taxon>
        <taxon>Magnoliopsida</taxon>
        <taxon>Liliopsida</taxon>
        <taxon>Poales</taxon>
        <taxon>Poaceae</taxon>
        <taxon>BOP clade</taxon>
        <taxon>Oryzoideae</taxon>
        <taxon>Oryzeae</taxon>
        <taxon>Oryzinae</taxon>
        <taxon>Oryza</taxon>
    </lineage>
</organism>
<reference evidence="2" key="1">
    <citation type="submission" date="2013-06" db="EMBL/GenBank/DDBJ databases">
        <authorList>
            <person name="Zhao Q."/>
        </authorList>
    </citation>
    <scope>NUCLEOTIDE SEQUENCE</scope>
    <source>
        <strain evidence="2">cv. W1943</strain>
    </source>
</reference>
<reference evidence="1" key="2">
    <citation type="submission" date="2015-06" db="UniProtKB">
        <authorList>
            <consortium name="EnsemblPlants"/>
        </authorList>
    </citation>
    <scope>IDENTIFICATION</scope>
</reference>
<evidence type="ECO:0000313" key="1">
    <source>
        <dbReference type="EnsemblPlants" id="ORUFI04G30470.3"/>
    </source>
</evidence>
<evidence type="ECO:0000313" key="2">
    <source>
        <dbReference type="Proteomes" id="UP000008022"/>
    </source>
</evidence>
<accession>A0A0E0PFD4</accession>
<keyword evidence="2" id="KW-1185">Reference proteome</keyword>